<dbReference type="InterPro" id="IPR050312">
    <property type="entry name" value="IolE/XylAMocC-like"/>
</dbReference>
<proteinExistence type="predicted"/>
<evidence type="ECO:0000313" key="4">
    <source>
        <dbReference type="EMBL" id="MFC4629147.1"/>
    </source>
</evidence>
<dbReference type="Proteomes" id="UP001596011">
    <property type="component" value="Unassembled WGS sequence"/>
</dbReference>
<accession>A0ABV9HFS9</accession>
<evidence type="ECO:0000259" key="3">
    <source>
        <dbReference type="Pfam" id="PF01261"/>
    </source>
</evidence>
<dbReference type="GO" id="GO:0016853">
    <property type="term" value="F:isomerase activity"/>
    <property type="evidence" value="ECO:0007669"/>
    <property type="project" value="UniProtKB-KW"/>
</dbReference>
<dbReference type="Pfam" id="PF01261">
    <property type="entry name" value="AP_endonuc_2"/>
    <property type="match status" value="1"/>
</dbReference>
<dbReference type="EMBL" id="JBHSFI010000004">
    <property type="protein sequence ID" value="MFC4629147.1"/>
    <property type="molecule type" value="Genomic_DNA"/>
</dbReference>
<name>A0ABV9HFS9_9MICO</name>
<feature type="region of interest" description="Disordered" evidence="2">
    <location>
        <begin position="1"/>
        <end position="22"/>
    </location>
</feature>
<dbReference type="InterPro" id="IPR013022">
    <property type="entry name" value="Xyl_isomerase-like_TIM-brl"/>
</dbReference>
<dbReference type="PANTHER" id="PTHR12110:SF52">
    <property type="entry name" value="XYLOSE ISOMERASE"/>
    <property type="match status" value="1"/>
</dbReference>
<sequence>MNVSEPQVTRVTQTSDRSGRASLNTATVKHASLAEACEAAATAGFGAVGPWRDLVQDVGAPQAARIIADAGLRASSLCRGGFLTAADDAGIRAALDDNKLAIEEAATIGTSELVFVVGGLVGSTPGGAPTSGVDRDLVATRGRVADRIADLVPFAAEHGVRIVLEPLHPIFAADRAVISTLAQALDLAAPFAASEVGVVVDTYHVWWDPSLRKSIARAGREDRIASYQVCDWVLPLAAEPLNSRGHVGDGYIDFATITGWVRDAGYVGDIETEIFNEEIWSRPTWQTAATVLTRYEKHVAPHL</sequence>
<dbReference type="SUPFAM" id="SSF51658">
    <property type="entry name" value="Xylose isomerase-like"/>
    <property type="match status" value="1"/>
</dbReference>
<dbReference type="PANTHER" id="PTHR12110">
    <property type="entry name" value="HYDROXYPYRUVATE ISOMERASE"/>
    <property type="match status" value="1"/>
</dbReference>
<keyword evidence="5" id="KW-1185">Reference proteome</keyword>
<keyword evidence="4" id="KW-0413">Isomerase</keyword>
<keyword evidence="1" id="KW-0119">Carbohydrate metabolism</keyword>
<dbReference type="InterPro" id="IPR036237">
    <property type="entry name" value="Xyl_isomerase-like_sf"/>
</dbReference>
<dbReference type="Gene3D" id="3.20.20.150">
    <property type="entry name" value="Divalent-metal-dependent TIM barrel enzymes"/>
    <property type="match status" value="1"/>
</dbReference>
<dbReference type="RefSeq" id="WP_377135954.1">
    <property type="nucleotide sequence ID" value="NZ_JBHSFI010000004.1"/>
</dbReference>
<reference evidence="5" key="1">
    <citation type="journal article" date="2019" name="Int. J. Syst. Evol. Microbiol.">
        <title>The Global Catalogue of Microorganisms (GCM) 10K type strain sequencing project: providing services to taxonomists for standard genome sequencing and annotation.</title>
        <authorList>
            <consortium name="The Broad Institute Genomics Platform"/>
            <consortium name="The Broad Institute Genome Sequencing Center for Infectious Disease"/>
            <person name="Wu L."/>
            <person name="Ma J."/>
        </authorList>
    </citation>
    <scope>NUCLEOTIDE SEQUENCE [LARGE SCALE GENOMIC DNA]</scope>
    <source>
        <strain evidence="5">CCUG 42722</strain>
    </source>
</reference>
<evidence type="ECO:0000256" key="1">
    <source>
        <dbReference type="ARBA" id="ARBA00023277"/>
    </source>
</evidence>
<evidence type="ECO:0000313" key="5">
    <source>
        <dbReference type="Proteomes" id="UP001596011"/>
    </source>
</evidence>
<organism evidence="4 5">
    <name type="scientific">Promicromonospora alba</name>
    <dbReference type="NCBI Taxonomy" id="1616110"/>
    <lineage>
        <taxon>Bacteria</taxon>
        <taxon>Bacillati</taxon>
        <taxon>Actinomycetota</taxon>
        <taxon>Actinomycetes</taxon>
        <taxon>Micrococcales</taxon>
        <taxon>Promicromonosporaceae</taxon>
        <taxon>Promicromonospora</taxon>
    </lineage>
</organism>
<protein>
    <submittedName>
        <fullName evidence="4">Sugar phosphate isomerase/epimerase family protein</fullName>
    </submittedName>
</protein>
<feature type="domain" description="Xylose isomerase-like TIM barrel" evidence="3">
    <location>
        <begin position="38"/>
        <end position="292"/>
    </location>
</feature>
<gene>
    <name evidence="4" type="ORF">ACFO6V_12945</name>
</gene>
<evidence type="ECO:0000256" key="2">
    <source>
        <dbReference type="SAM" id="MobiDB-lite"/>
    </source>
</evidence>
<comment type="caution">
    <text evidence="4">The sequence shown here is derived from an EMBL/GenBank/DDBJ whole genome shotgun (WGS) entry which is preliminary data.</text>
</comment>